<evidence type="ECO:0000256" key="3">
    <source>
        <dbReference type="SAM" id="MobiDB-lite"/>
    </source>
</evidence>
<comment type="caution">
    <text evidence="5">The sequence shown here is derived from an EMBL/GenBank/DDBJ whole genome shotgun (WGS) entry which is preliminary data.</text>
</comment>
<keyword evidence="6" id="KW-1185">Reference proteome</keyword>
<dbReference type="PANTHER" id="PTHR48051">
    <property type="match status" value="1"/>
</dbReference>
<evidence type="ECO:0000259" key="4">
    <source>
        <dbReference type="Pfam" id="PF20178"/>
    </source>
</evidence>
<sequence>MVDLCLEHCTDDGHKRFIEEKIPDWLTQASPDRRLALRQAPVIVPEWYRMVSAASHAELAQAVKASWISQAKLDRVFESLADARRFAEPLLRQALKNRFGVELDVTHSYVRLYLPKGILPGYQVKTLSLLDAALHNFEKKETADQYFDNASCFISEPDSHGHFHVLPINERITIGAFASMCRELDIGGQYASQLEAILLPRDSVARVGLAFRVKTSQKDAFRAAVLLARMKGDIGTDSLASLLRLLDGVASLALRCYQLQIMTARLTGIMVLAGDLEGSSRVEPLIVYVPDDPQHPIKEYPSALAFKTALTEQLRSPAYQRFFARFIAHEQRGYFFAALDQHLNAETWHAVQPGDPRPAWRRTPVDNPKLRFHAHPVQGDPWQWLYQDKLDKILNDARIIAVPTADEDRQSRWALWDSLENVASIVVQVATLVAMPFVPFLGEVMLAYTAYQLLDEAFTGVLDWAEGQVSEAADHLLVIAENLAQLGAFGVVGAVAGKVLPLKPSAFIKGLKPVALSDGRMRLWNPDLQPYEQTAALPTGGIPDEQGLQHHAGKTFLTLEGRTYAVGAEAEGGTYSIRHPQRADAYRPRLAHNGAGAWAHEVERPMQWQGAQLFRRLGHSVAEFSDETAQRILAVSGIDEAMLRHLHVHARRPPALLEDTIRRFKVDERVRAFREYVASPDPGIYAKADVSLQLELLKTQEVVLSEGQLLDGNVIQTVVTTLEEGALKRLLGLSTAPGDALPSVTVRASLLRSRMAQWAQTRREQLFEALEEAFESGADSHTRQMRRIFPRLPRTIAQELWAESGAAERLHLHNRHGMPRRMAHEALYYLRELRLNRAYEGLYLEAQSSTDTDMLALHMLETLDGWSADIRIEVRDVDVAGALHDSIGRPDAPIRKVLVRQQGRYEAFDEHGEALHGLDNLFGAVQHALPQAQREAIGLPHVGQGGELEQAIRRRPLLPRSELRALFGQPPLEPGTRSPMGLAVGRSGYLLGGGDSLPAASGAIEPRLRRLFPTLAEEDLQTLRETRLGADPLPALAHLENEHLTLLNDLQIWADDVPARHPLTDVALSAEVSAAQRRNRAAFIEVVKACWRRQLTPENRFDTSRFFSKLDVIGDLPELSADFSHVSEFLLVNSSGCLRAGRFLERFPNLQFLTMRGVRLEAFPVETFQMRSLICLTLENCNLRLTQATAEGLAHMENLEELDLDNNPLGLSPQVVHMKKLERLHLKSTGLREVPDGLFGLEKLAFADLTFNDIVEMPDELFDVPDTRPVNYNFTDNPLSAASQQRVAEYKNNFSIDKQILIQVDDELVDEFHDLGIETESDESGLETGDESSVDDD</sequence>
<dbReference type="PANTHER" id="PTHR48051:SF54">
    <property type="entry name" value="LEUCINE-RICH REPEAT-CONTAINING PROTEIN"/>
    <property type="match status" value="1"/>
</dbReference>
<evidence type="ECO:0000313" key="6">
    <source>
        <dbReference type="Proteomes" id="UP000199665"/>
    </source>
</evidence>
<dbReference type="SUPFAM" id="SSF52058">
    <property type="entry name" value="L domain-like"/>
    <property type="match status" value="1"/>
</dbReference>
<evidence type="ECO:0000256" key="1">
    <source>
        <dbReference type="ARBA" id="ARBA00022614"/>
    </source>
</evidence>
<feature type="region of interest" description="Disordered" evidence="3">
    <location>
        <begin position="1317"/>
        <end position="1337"/>
    </location>
</feature>
<dbReference type="EMBL" id="FNRV01000001">
    <property type="protein sequence ID" value="SEC53976.1"/>
    <property type="molecule type" value="Genomic_DNA"/>
</dbReference>
<name>A0ABY0XYC5_9PSED</name>
<dbReference type="InterPro" id="IPR032675">
    <property type="entry name" value="LRR_dom_sf"/>
</dbReference>
<dbReference type="InterPro" id="IPR050216">
    <property type="entry name" value="LRR_domain-containing"/>
</dbReference>
<keyword evidence="2" id="KW-0677">Repeat</keyword>
<dbReference type="Proteomes" id="UP000199665">
    <property type="component" value="Unassembled WGS sequence"/>
</dbReference>
<accession>A0ABY0XYC5</accession>
<proteinExistence type="predicted"/>
<organism evidence="5 6">
    <name type="scientific">Pseudomonas mohnii</name>
    <dbReference type="NCBI Taxonomy" id="395600"/>
    <lineage>
        <taxon>Bacteria</taxon>
        <taxon>Pseudomonadati</taxon>
        <taxon>Pseudomonadota</taxon>
        <taxon>Gammaproteobacteria</taxon>
        <taxon>Pseudomonadales</taxon>
        <taxon>Pseudomonadaceae</taxon>
        <taxon>Pseudomonas</taxon>
    </lineage>
</organism>
<protein>
    <recommendedName>
        <fullName evidence="4">Dermonecrotic toxin N-terminal domain-containing protein</fullName>
    </recommendedName>
</protein>
<dbReference type="Pfam" id="PF20178">
    <property type="entry name" value="ToxA_N"/>
    <property type="match status" value="1"/>
</dbReference>
<evidence type="ECO:0000256" key="2">
    <source>
        <dbReference type="ARBA" id="ARBA00022737"/>
    </source>
</evidence>
<evidence type="ECO:0000313" key="5">
    <source>
        <dbReference type="EMBL" id="SEC53976.1"/>
    </source>
</evidence>
<dbReference type="Gene3D" id="3.80.10.10">
    <property type="entry name" value="Ribonuclease Inhibitor"/>
    <property type="match status" value="1"/>
</dbReference>
<gene>
    <name evidence="5" type="ORF">SAMN05216205_2590</name>
</gene>
<feature type="domain" description="Dermonecrotic toxin N-terminal" evidence="4">
    <location>
        <begin position="78"/>
        <end position="329"/>
    </location>
</feature>
<reference evidence="5 6" key="1">
    <citation type="submission" date="2016-10" db="EMBL/GenBank/DDBJ databases">
        <authorList>
            <person name="Varghese N."/>
            <person name="Submissions S."/>
        </authorList>
    </citation>
    <scope>NUCLEOTIDE SEQUENCE [LARGE SCALE GENOMIC DNA]</scope>
    <source>
        <strain evidence="5 6">DSM 18327</strain>
    </source>
</reference>
<dbReference type="InterPro" id="IPR046673">
    <property type="entry name" value="ToxA_N"/>
</dbReference>
<keyword evidence="1" id="KW-0433">Leucine-rich repeat</keyword>